<keyword evidence="5 7" id="KW-0238">DNA-binding</keyword>
<evidence type="ECO:0000256" key="7">
    <source>
        <dbReference type="RuleBase" id="RU000716"/>
    </source>
</evidence>
<evidence type="ECO:0000256" key="4">
    <source>
        <dbReference type="ARBA" id="ARBA00023082"/>
    </source>
</evidence>
<dbReference type="InterPro" id="IPR032710">
    <property type="entry name" value="NTF2-like_dom_sf"/>
</dbReference>
<keyword evidence="4 7" id="KW-0731">Sigma factor</keyword>
<dbReference type="InterPro" id="IPR000838">
    <property type="entry name" value="RNA_pol_sigma70_ECF_CS"/>
</dbReference>
<dbReference type="InterPro" id="IPR013324">
    <property type="entry name" value="RNA_pol_sigma_r3/r4-like"/>
</dbReference>
<dbReference type="InterPro" id="IPR036388">
    <property type="entry name" value="WH-like_DNA-bd_sf"/>
</dbReference>
<evidence type="ECO:0000256" key="3">
    <source>
        <dbReference type="ARBA" id="ARBA00023015"/>
    </source>
</evidence>
<comment type="similarity">
    <text evidence="1 7">Belongs to the sigma-70 factor family. ECF subfamily.</text>
</comment>
<dbReference type="NCBIfam" id="TIGR02937">
    <property type="entry name" value="sigma70-ECF"/>
    <property type="match status" value="1"/>
</dbReference>
<dbReference type="EMBL" id="BAAAMY010000001">
    <property type="protein sequence ID" value="GAA1907171.1"/>
    <property type="molecule type" value="Genomic_DNA"/>
</dbReference>
<evidence type="ECO:0000259" key="10">
    <source>
        <dbReference type="Pfam" id="PF12680"/>
    </source>
</evidence>
<dbReference type="Pfam" id="PF04542">
    <property type="entry name" value="Sigma70_r2"/>
    <property type="match status" value="1"/>
</dbReference>
<keyword evidence="12" id="KW-1185">Reference proteome</keyword>
<dbReference type="InterPro" id="IPR037401">
    <property type="entry name" value="SnoaL-like"/>
</dbReference>
<sequence>MSTMTPDVDTARSATDELADFDALTGRYSRELLAHCYRMSGSIHEAEDLVQETLLRAWRSQGTFGGRSSVRTWLYRIATNVCLTNLEGRPRRPLPTGLGTADSLASDELVSDEEVPWLQPVPDAAVVVGERDSIRLAFVAALQHLPARQRAVLILRDVLRWSAAEVATALETTVAAVNSALQRAHAQMKERALTEDTVVEELTTAQQRLLEAYVEAFWKKDVDAIVGLLTHDAVWEMPPFTGWYRGADHIGELIGTACPGGAHDMVMLPTRANGQPAFGLYMRGPEGDFAPFHLQVLDLDGERVRHVGAFFDTDLFPTFGLPARLPADVRTDVGDGPVSRPGRGAAEIAAAHGR</sequence>
<dbReference type="PROSITE" id="PS01063">
    <property type="entry name" value="SIGMA70_ECF"/>
    <property type="match status" value="1"/>
</dbReference>
<evidence type="ECO:0000256" key="6">
    <source>
        <dbReference type="ARBA" id="ARBA00023163"/>
    </source>
</evidence>
<dbReference type="NCBIfam" id="NF006089">
    <property type="entry name" value="PRK08241.1"/>
    <property type="match status" value="1"/>
</dbReference>
<dbReference type="PANTHER" id="PTHR43133">
    <property type="entry name" value="RNA POLYMERASE ECF-TYPE SIGMA FACTO"/>
    <property type="match status" value="1"/>
</dbReference>
<name>A0ABN2NZ23_9ACTN</name>
<evidence type="ECO:0000313" key="12">
    <source>
        <dbReference type="Proteomes" id="UP001501612"/>
    </source>
</evidence>
<accession>A0ABN2NZ23</accession>
<dbReference type="Proteomes" id="UP001501612">
    <property type="component" value="Unassembled WGS sequence"/>
</dbReference>
<evidence type="ECO:0000313" key="11">
    <source>
        <dbReference type="EMBL" id="GAA1907171.1"/>
    </source>
</evidence>
<feature type="domain" description="RNA polymerase sigma factor 70 region 4 type 2" evidence="9">
    <location>
        <begin position="136"/>
        <end position="185"/>
    </location>
</feature>
<comment type="subunit">
    <text evidence="2">Interacts transiently with the RNA polymerase catalytic core formed by RpoA, RpoB, RpoC and RpoZ (2 alpha, 1 beta, 1 beta' and 1 omega subunit) to form the RNA polymerase holoenzyme that can initiate transcription.</text>
</comment>
<evidence type="ECO:0000256" key="2">
    <source>
        <dbReference type="ARBA" id="ARBA00011344"/>
    </source>
</evidence>
<dbReference type="Pfam" id="PF12680">
    <property type="entry name" value="SnoaL_2"/>
    <property type="match status" value="1"/>
</dbReference>
<keyword evidence="6 7" id="KW-0804">Transcription</keyword>
<protein>
    <recommendedName>
        <fullName evidence="7">RNA polymerase sigma factor</fullName>
    </recommendedName>
</protein>
<gene>
    <name evidence="11" type="ORF">GCM10009737_04990</name>
</gene>
<feature type="domain" description="SnoaL-like" evidence="10">
    <location>
        <begin position="211"/>
        <end position="258"/>
    </location>
</feature>
<evidence type="ECO:0000256" key="1">
    <source>
        <dbReference type="ARBA" id="ARBA00010641"/>
    </source>
</evidence>
<dbReference type="CDD" id="cd06171">
    <property type="entry name" value="Sigma70_r4"/>
    <property type="match status" value="1"/>
</dbReference>
<dbReference type="Pfam" id="PF08281">
    <property type="entry name" value="Sigma70_r4_2"/>
    <property type="match status" value="1"/>
</dbReference>
<keyword evidence="3 7" id="KW-0805">Transcription regulation</keyword>
<dbReference type="SUPFAM" id="SSF88946">
    <property type="entry name" value="Sigma2 domain of RNA polymerase sigma factors"/>
    <property type="match status" value="1"/>
</dbReference>
<dbReference type="InterPro" id="IPR013325">
    <property type="entry name" value="RNA_pol_sigma_r2"/>
</dbReference>
<feature type="domain" description="RNA polymerase sigma-70 region 2" evidence="8">
    <location>
        <begin position="27"/>
        <end position="87"/>
    </location>
</feature>
<organism evidence="11 12">
    <name type="scientific">Nocardioides lentus</name>
    <dbReference type="NCBI Taxonomy" id="338077"/>
    <lineage>
        <taxon>Bacteria</taxon>
        <taxon>Bacillati</taxon>
        <taxon>Actinomycetota</taxon>
        <taxon>Actinomycetes</taxon>
        <taxon>Propionibacteriales</taxon>
        <taxon>Nocardioidaceae</taxon>
        <taxon>Nocardioides</taxon>
    </lineage>
</organism>
<dbReference type="InterPro" id="IPR013249">
    <property type="entry name" value="RNA_pol_sigma70_r4_t2"/>
</dbReference>
<dbReference type="PANTHER" id="PTHR43133:SF65">
    <property type="entry name" value="ECF RNA POLYMERASE SIGMA FACTOR SIGG"/>
    <property type="match status" value="1"/>
</dbReference>
<comment type="caution">
    <text evidence="11">The sequence shown here is derived from an EMBL/GenBank/DDBJ whole genome shotgun (WGS) entry which is preliminary data.</text>
</comment>
<reference evidence="11 12" key="1">
    <citation type="journal article" date="2019" name="Int. J. Syst. Evol. Microbiol.">
        <title>The Global Catalogue of Microorganisms (GCM) 10K type strain sequencing project: providing services to taxonomists for standard genome sequencing and annotation.</title>
        <authorList>
            <consortium name="The Broad Institute Genomics Platform"/>
            <consortium name="The Broad Institute Genome Sequencing Center for Infectious Disease"/>
            <person name="Wu L."/>
            <person name="Ma J."/>
        </authorList>
    </citation>
    <scope>NUCLEOTIDE SEQUENCE [LARGE SCALE GENOMIC DNA]</scope>
    <source>
        <strain evidence="11 12">JCM 14046</strain>
    </source>
</reference>
<dbReference type="NCBIfam" id="TIGR02960">
    <property type="entry name" value="SigX5"/>
    <property type="match status" value="1"/>
</dbReference>
<evidence type="ECO:0000259" key="8">
    <source>
        <dbReference type="Pfam" id="PF04542"/>
    </source>
</evidence>
<evidence type="ECO:0000256" key="5">
    <source>
        <dbReference type="ARBA" id="ARBA00023125"/>
    </source>
</evidence>
<dbReference type="SUPFAM" id="SSF88659">
    <property type="entry name" value="Sigma3 and sigma4 domains of RNA polymerase sigma factors"/>
    <property type="match status" value="1"/>
</dbReference>
<evidence type="ECO:0000259" key="9">
    <source>
        <dbReference type="Pfam" id="PF08281"/>
    </source>
</evidence>
<dbReference type="InterPro" id="IPR039425">
    <property type="entry name" value="RNA_pol_sigma-70-like"/>
</dbReference>
<dbReference type="InterPro" id="IPR014284">
    <property type="entry name" value="RNA_pol_sigma-70_dom"/>
</dbReference>
<dbReference type="Gene3D" id="1.10.10.10">
    <property type="entry name" value="Winged helix-like DNA-binding domain superfamily/Winged helix DNA-binding domain"/>
    <property type="match status" value="1"/>
</dbReference>
<dbReference type="Gene3D" id="3.10.450.50">
    <property type="match status" value="1"/>
</dbReference>
<dbReference type="InterPro" id="IPR007627">
    <property type="entry name" value="RNA_pol_sigma70_r2"/>
</dbReference>
<dbReference type="Gene3D" id="1.10.1740.10">
    <property type="match status" value="1"/>
</dbReference>
<proteinExistence type="inferred from homology"/>
<dbReference type="SUPFAM" id="SSF54427">
    <property type="entry name" value="NTF2-like"/>
    <property type="match status" value="1"/>
</dbReference>
<dbReference type="InterPro" id="IPR014305">
    <property type="entry name" value="RNA_pol_sigma-G_actinobac"/>
</dbReference>